<organism evidence="1 2">
    <name type="scientific">Caloranaerobacter azorensis</name>
    <dbReference type="NCBI Taxonomy" id="116090"/>
    <lineage>
        <taxon>Bacteria</taxon>
        <taxon>Bacillati</taxon>
        <taxon>Bacillota</taxon>
        <taxon>Tissierellia</taxon>
        <taxon>Tissierellales</taxon>
        <taxon>Thermohalobacteraceae</taxon>
        <taxon>Caloranaerobacter</taxon>
    </lineage>
</organism>
<dbReference type="KEGG" id="cazo:G3A45_01285"/>
<accession>A0A6P1Y9P1</accession>
<evidence type="ECO:0000313" key="2">
    <source>
        <dbReference type="Proteomes" id="UP000464452"/>
    </source>
</evidence>
<reference evidence="1 2" key="1">
    <citation type="submission" date="2020-02" db="EMBL/GenBank/DDBJ databases">
        <title>Thermophilic hydrogen producing bacteria, Caloranaerobacter azorensis.</title>
        <authorList>
            <person name="Baek K."/>
        </authorList>
    </citation>
    <scope>NUCLEOTIDE SEQUENCE [LARGE SCALE GENOMIC DNA]</scope>
    <source>
        <strain evidence="1 2">T3-1</strain>
    </source>
</reference>
<gene>
    <name evidence="1" type="ORF">G3A45_01285</name>
</gene>
<sequence length="49" mass="5710">MSRGITKNIKSLQISRLKKCGAITCIHNIDGYCNIEKCEIYERTLRQEH</sequence>
<dbReference type="AlphaFoldDB" id="A0A6P1Y9P1"/>
<proteinExistence type="predicted"/>
<dbReference type="EMBL" id="CP048617">
    <property type="protein sequence ID" value="QIB26060.1"/>
    <property type="molecule type" value="Genomic_DNA"/>
</dbReference>
<dbReference type="Proteomes" id="UP000464452">
    <property type="component" value="Chromosome"/>
</dbReference>
<evidence type="ECO:0000313" key="1">
    <source>
        <dbReference type="EMBL" id="QIB26060.1"/>
    </source>
</evidence>
<protein>
    <recommendedName>
        <fullName evidence="3">DUF1540 domain-containing protein</fullName>
    </recommendedName>
</protein>
<evidence type="ECO:0008006" key="3">
    <source>
        <dbReference type="Google" id="ProtNLM"/>
    </source>
</evidence>
<dbReference type="RefSeq" id="WP_163234240.1">
    <property type="nucleotide sequence ID" value="NZ_CP048617.1"/>
</dbReference>
<name>A0A6P1Y9P1_9FIRM</name>